<dbReference type="RefSeq" id="XP_009838697.1">
    <property type="nucleotide sequence ID" value="XM_009840395.1"/>
</dbReference>
<accession>W4FYU5</accession>
<evidence type="ECO:0008006" key="2">
    <source>
        <dbReference type="Google" id="ProtNLM"/>
    </source>
</evidence>
<dbReference type="VEuPathDB" id="FungiDB:H257_12983"/>
<evidence type="ECO:0000313" key="1">
    <source>
        <dbReference type="EMBL" id="ETV71848.1"/>
    </source>
</evidence>
<dbReference type="InterPro" id="IPR036821">
    <property type="entry name" value="Peptide_deformylase_sf"/>
</dbReference>
<name>W4FYU5_APHAT</name>
<dbReference type="SUPFAM" id="SSF56420">
    <property type="entry name" value="Peptide deformylase"/>
    <property type="match status" value="1"/>
</dbReference>
<dbReference type="OrthoDB" id="276063at2759"/>
<reference evidence="1" key="1">
    <citation type="submission" date="2013-12" db="EMBL/GenBank/DDBJ databases">
        <title>The Genome Sequence of Aphanomyces astaci APO3.</title>
        <authorList>
            <consortium name="The Broad Institute Genomics Platform"/>
            <person name="Russ C."/>
            <person name="Tyler B."/>
            <person name="van West P."/>
            <person name="Dieguez-Uribeondo J."/>
            <person name="Young S.K."/>
            <person name="Zeng Q."/>
            <person name="Gargeya S."/>
            <person name="Fitzgerald M."/>
            <person name="Abouelleil A."/>
            <person name="Alvarado L."/>
            <person name="Chapman S.B."/>
            <person name="Gainer-Dewar J."/>
            <person name="Goldberg J."/>
            <person name="Griggs A."/>
            <person name="Gujja S."/>
            <person name="Hansen M."/>
            <person name="Howarth C."/>
            <person name="Imamovic A."/>
            <person name="Ireland A."/>
            <person name="Larimer J."/>
            <person name="McCowan C."/>
            <person name="Murphy C."/>
            <person name="Pearson M."/>
            <person name="Poon T.W."/>
            <person name="Priest M."/>
            <person name="Roberts A."/>
            <person name="Saif S."/>
            <person name="Shea T."/>
            <person name="Sykes S."/>
            <person name="Wortman J."/>
            <person name="Nusbaum C."/>
            <person name="Birren B."/>
        </authorList>
    </citation>
    <scope>NUCLEOTIDE SEQUENCE [LARGE SCALE GENOMIC DNA]</scope>
    <source>
        <strain evidence="1">APO3</strain>
    </source>
</reference>
<dbReference type="GeneID" id="20814979"/>
<dbReference type="AlphaFoldDB" id="W4FYU5"/>
<gene>
    <name evidence="1" type="ORF">H257_12983</name>
</gene>
<protein>
    <recommendedName>
        <fullName evidence="2">Peptide deformylase</fullName>
    </recommendedName>
</protein>
<dbReference type="EMBL" id="KI913157">
    <property type="protein sequence ID" value="ETV71848.1"/>
    <property type="molecule type" value="Genomic_DNA"/>
</dbReference>
<organism evidence="1">
    <name type="scientific">Aphanomyces astaci</name>
    <name type="common">Crayfish plague agent</name>
    <dbReference type="NCBI Taxonomy" id="112090"/>
    <lineage>
        <taxon>Eukaryota</taxon>
        <taxon>Sar</taxon>
        <taxon>Stramenopiles</taxon>
        <taxon>Oomycota</taxon>
        <taxon>Saprolegniomycetes</taxon>
        <taxon>Saprolegniales</taxon>
        <taxon>Verrucalvaceae</taxon>
        <taxon>Aphanomyces</taxon>
    </lineage>
</organism>
<proteinExistence type="predicted"/>
<sequence>MARLESTLMAFRAKNGFDRGIAAPQIGVQNRFVAIHLVGKHASPQEDALPQAESELFQHELNHLVGILAVNLVSKDLLSADELLNRFPSHVI</sequence>